<protein>
    <submittedName>
        <fullName evidence="2">Uncharacterized protein</fullName>
    </submittedName>
</protein>
<keyword evidence="1" id="KW-1133">Transmembrane helix</keyword>
<keyword evidence="1" id="KW-0812">Transmembrane</keyword>
<keyword evidence="1" id="KW-0472">Membrane</keyword>
<name>A0A1W1CPM2_9ZZZZ</name>
<evidence type="ECO:0000313" key="2">
    <source>
        <dbReference type="EMBL" id="SFV67647.1"/>
    </source>
</evidence>
<gene>
    <name evidence="2" type="ORF">MNB_SV-10-1490</name>
</gene>
<reference evidence="2" key="1">
    <citation type="submission" date="2016-10" db="EMBL/GenBank/DDBJ databases">
        <authorList>
            <person name="de Groot N.N."/>
        </authorList>
    </citation>
    <scope>NUCLEOTIDE SEQUENCE</scope>
</reference>
<dbReference type="AlphaFoldDB" id="A0A1W1CPM2"/>
<accession>A0A1W1CPM2</accession>
<proteinExistence type="predicted"/>
<evidence type="ECO:0000256" key="1">
    <source>
        <dbReference type="SAM" id="Phobius"/>
    </source>
</evidence>
<feature type="transmembrane region" description="Helical" evidence="1">
    <location>
        <begin position="51"/>
        <end position="69"/>
    </location>
</feature>
<dbReference type="EMBL" id="FPHL01000048">
    <property type="protein sequence ID" value="SFV67647.1"/>
    <property type="molecule type" value="Genomic_DNA"/>
</dbReference>
<sequence length="75" mass="8310">MKKKTVKHTTMLNMKGVLILVSFGIWVTLMMEIKENFNSLKDTIIAYGSNTLFVIIGAYIALVVLGLFVEGNSAE</sequence>
<feature type="transmembrane region" description="Helical" evidence="1">
    <location>
        <begin position="12"/>
        <end position="31"/>
    </location>
</feature>
<organism evidence="2">
    <name type="scientific">hydrothermal vent metagenome</name>
    <dbReference type="NCBI Taxonomy" id="652676"/>
    <lineage>
        <taxon>unclassified sequences</taxon>
        <taxon>metagenomes</taxon>
        <taxon>ecological metagenomes</taxon>
    </lineage>
</organism>